<dbReference type="PANTHER" id="PTHR11207:SF0">
    <property type="entry name" value="RIBONUCLEASE 3"/>
    <property type="match status" value="1"/>
</dbReference>
<comment type="subunit">
    <text evidence="9">Homodimer.</text>
</comment>
<dbReference type="PROSITE" id="PS50142">
    <property type="entry name" value="RNASE_3_2"/>
    <property type="match status" value="1"/>
</dbReference>
<dbReference type="Proteomes" id="UP000041394">
    <property type="component" value="Unassembled WGS sequence"/>
</dbReference>
<comment type="catalytic activity">
    <reaction evidence="1 9">
        <text>Endonucleolytic cleavage to 5'-phosphomonoester.</text>
        <dbReference type="EC" id="3.1.26.3"/>
    </reaction>
</comment>
<evidence type="ECO:0000313" key="19">
    <source>
        <dbReference type="Proteomes" id="UP000045175"/>
    </source>
</evidence>
<feature type="active site" evidence="9">
    <location>
        <position position="112"/>
    </location>
</feature>
<dbReference type="PROSITE" id="PS00517">
    <property type="entry name" value="RNASE_3_1"/>
    <property type="match status" value="1"/>
</dbReference>
<dbReference type="GO" id="GO:0006364">
    <property type="term" value="P:rRNA processing"/>
    <property type="evidence" value="ECO:0007669"/>
    <property type="project" value="UniProtKB-UniRule"/>
</dbReference>
<dbReference type="RefSeq" id="WP_053941201.1">
    <property type="nucleotide sequence ID" value="NZ_CDMG01000002.1"/>
</dbReference>
<dbReference type="GO" id="GO:0046872">
    <property type="term" value="F:metal ion binding"/>
    <property type="evidence" value="ECO:0007669"/>
    <property type="project" value="UniProtKB-KW"/>
</dbReference>
<comment type="cofactor">
    <cofactor evidence="9">
        <name>Mg(2+)</name>
        <dbReference type="ChEBI" id="CHEBI:18420"/>
    </cofactor>
</comment>
<evidence type="ECO:0000313" key="18">
    <source>
        <dbReference type="Proteomes" id="UP000043437"/>
    </source>
</evidence>
<dbReference type="Pfam" id="PF00035">
    <property type="entry name" value="dsrm"/>
    <property type="match status" value="1"/>
</dbReference>
<dbReference type="InterPro" id="IPR014720">
    <property type="entry name" value="dsRBD_dom"/>
</dbReference>
<dbReference type="GeneID" id="82131103"/>
<dbReference type="PROSITE" id="PS50137">
    <property type="entry name" value="DS_RBD"/>
    <property type="match status" value="1"/>
</dbReference>
<dbReference type="FunFam" id="1.10.1520.10:FF:000001">
    <property type="entry name" value="Ribonuclease 3"/>
    <property type="match status" value="1"/>
</dbReference>
<evidence type="ECO:0000256" key="9">
    <source>
        <dbReference type="HAMAP-Rule" id="MF_00104"/>
    </source>
</evidence>
<dbReference type="SUPFAM" id="SSF69065">
    <property type="entry name" value="RNase III domain-like"/>
    <property type="match status" value="1"/>
</dbReference>
<dbReference type="NCBIfam" id="TIGR02191">
    <property type="entry name" value="RNaseIII"/>
    <property type="match status" value="1"/>
</dbReference>
<keyword evidence="5 9" id="KW-0540">Nuclease</keyword>
<dbReference type="GO" id="GO:0003725">
    <property type="term" value="F:double-stranded RNA binding"/>
    <property type="evidence" value="ECO:0007669"/>
    <property type="project" value="TreeGrafter"/>
</dbReference>
<evidence type="ECO:0000313" key="16">
    <source>
        <dbReference type="Proteomes" id="UP000038622"/>
    </source>
</evidence>
<dbReference type="OrthoDB" id="9805026at2"/>
<keyword evidence="9" id="KW-0699">rRNA-binding</keyword>
<comment type="subcellular location">
    <subcellularLocation>
        <location evidence="9">Cytoplasm</location>
    </subcellularLocation>
</comment>
<dbReference type="GO" id="GO:0010468">
    <property type="term" value="P:regulation of gene expression"/>
    <property type="evidence" value="ECO:0007669"/>
    <property type="project" value="TreeGrafter"/>
</dbReference>
<dbReference type="PANTHER" id="PTHR11207">
    <property type="entry name" value="RIBONUCLEASE III"/>
    <property type="match status" value="1"/>
</dbReference>
<feature type="domain" description="DRBM" evidence="10">
    <location>
        <begin position="150"/>
        <end position="219"/>
    </location>
</feature>
<dbReference type="SMART" id="SM00358">
    <property type="entry name" value="DSRM"/>
    <property type="match status" value="1"/>
</dbReference>
<feature type="binding site" evidence="9">
    <location>
        <position position="36"/>
    </location>
    <ligand>
        <name>Mg(2+)</name>
        <dbReference type="ChEBI" id="CHEBI:18420"/>
    </ligand>
</feature>
<dbReference type="SUPFAM" id="SSF54768">
    <property type="entry name" value="dsRNA-binding domain-like"/>
    <property type="match status" value="1"/>
</dbReference>
<dbReference type="GO" id="GO:0008033">
    <property type="term" value="P:tRNA processing"/>
    <property type="evidence" value="ECO:0007669"/>
    <property type="project" value="UniProtKB-KW"/>
</dbReference>
<evidence type="ECO:0000313" key="17">
    <source>
        <dbReference type="Proteomes" id="UP000041394"/>
    </source>
</evidence>
<keyword evidence="3 9" id="KW-0698">rRNA processing</keyword>
<keyword evidence="9" id="KW-0479">Metal-binding</keyword>
<dbReference type="CDD" id="cd10845">
    <property type="entry name" value="DSRM_RNAse_III_family"/>
    <property type="match status" value="1"/>
</dbReference>
<dbReference type="GO" id="GO:0004525">
    <property type="term" value="F:ribonuclease III activity"/>
    <property type="evidence" value="ECO:0007669"/>
    <property type="project" value="UniProtKB-UniRule"/>
</dbReference>
<dbReference type="HAMAP" id="MF_00104">
    <property type="entry name" value="RNase_III"/>
    <property type="match status" value="1"/>
</dbReference>
<protein>
    <recommendedName>
        <fullName evidence="9">Ribonuclease 3</fullName>
        <ecNumber evidence="9">3.1.26.3</ecNumber>
    </recommendedName>
    <alternativeName>
        <fullName evidence="9">Ribonuclease III</fullName>
        <shortName evidence="9">RNase III</shortName>
    </alternativeName>
</protein>
<dbReference type="EMBL" id="CDMN01000045">
    <property type="protein sequence ID" value="CRF44602.1"/>
    <property type="molecule type" value="Genomic_DNA"/>
</dbReference>
<evidence type="ECO:0000259" key="10">
    <source>
        <dbReference type="PROSITE" id="PS50137"/>
    </source>
</evidence>
<evidence type="ECO:0000256" key="8">
    <source>
        <dbReference type="ARBA" id="ARBA00022884"/>
    </source>
</evidence>
<keyword evidence="16" id="KW-1185">Reference proteome</keyword>
<keyword evidence="9" id="KW-0819">tRNA processing</keyword>
<sequence length="222" mass="24961">MLKFSNLNYTFKNQDLLQQALTHRSVQAAKNNERLEFLGDAVLDLAVAEILFERFNDLQEGDLSKMRASLVNEKAFFKLALLLDLQKHIVVSAAEAHNNGQTKPSILSSAFEALMGVIYLESGLEVVRALMQDLLDLAYPDLSLQALFTDYKSALQELTQERFKTIPTYILKGESGPDHAKQFEMQIFILTKLYATCKAKSKKEAQQLCAKEALKQLTQGAQ</sequence>
<comment type="function">
    <text evidence="9">Digests double-stranded RNA. Involved in the processing of primary rRNA transcript to yield the immediate precursors to the large and small rRNAs (23S and 16S). Processes some mRNAs, and tRNAs when they are encoded in the rRNA operon. Processes pre-crRNA and tracrRNA of type II CRISPR loci if present in the organism.</text>
</comment>
<dbReference type="Gene3D" id="3.30.160.20">
    <property type="match status" value="1"/>
</dbReference>
<feature type="binding site" evidence="9">
    <location>
        <position position="109"/>
    </location>
    <ligand>
        <name>Mg(2+)</name>
        <dbReference type="ChEBI" id="CHEBI:18420"/>
    </ligand>
</feature>
<dbReference type="Proteomes" id="UP000043437">
    <property type="component" value="Unassembled WGS sequence"/>
</dbReference>
<dbReference type="EC" id="3.1.26.3" evidence="9"/>
<dbReference type="InterPro" id="IPR000999">
    <property type="entry name" value="RNase_III_dom"/>
</dbReference>
<dbReference type="SMART" id="SM00535">
    <property type="entry name" value="RIBOc"/>
    <property type="match status" value="1"/>
</dbReference>
<evidence type="ECO:0000313" key="12">
    <source>
        <dbReference type="EMBL" id="CRF41310.1"/>
    </source>
</evidence>
<evidence type="ECO:0000256" key="1">
    <source>
        <dbReference type="ARBA" id="ARBA00000109"/>
    </source>
</evidence>
<evidence type="ECO:0000256" key="3">
    <source>
        <dbReference type="ARBA" id="ARBA00022552"/>
    </source>
</evidence>
<keyword evidence="8 9" id="KW-0694">RNA-binding</keyword>
<dbReference type="Gene3D" id="1.10.1520.10">
    <property type="entry name" value="Ribonuclease III domain"/>
    <property type="match status" value="1"/>
</dbReference>
<accession>A0A0K2X7U3</accession>
<dbReference type="GO" id="GO:0005737">
    <property type="term" value="C:cytoplasm"/>
    <property type="evidence" value="ECO:0007669"/>
    <property type="project" value="UniProtKB-SubCell"/>
</dbReference>
<feature type="binding site" evidence="9">
    <location>
        <position position="112"/>
    </location>
    <ligand>
        <name>Mg(2+)</name>
        <dbReference type="ChEBI" id="CHEBI:18420"/>
    </ligand>
</feature>
<evidence type="ECO:0000313" key="14">
    <source>
        <dbReference type="EMBL" id="CRF44602.1"/>
    </source>
</evidence>
<dbReference type="EMBL" id="CDML01000036">
    <property type="protein sequence ID" value="CRF41310.1"/>
    <property type="molecule type" value="Genomic_DNA"/>
</dbReference>
<evidence type="ECO:0000313" key="13">
    <source>
        <dbReference type="EMBL" id="CRF42582.1"/>
    </source>
</evidence>
<keyword evidence="7 9" id="KW-0378">Hydrolase</keyword>
<evidence type="ECO:0000256" key="7">
    <source>
        <dbReference type="ARBA" id="ARBA00022801"/>
    </source>
</evidence>
<dbReference type="EMBL" id="CDMH01000037">
    <property type="protein sequence ID" value="CRF42582.1"/>
    <property type="molecule type" value="Genomic_DNA"/>
</dbReference>
<dbReference type="Proteomes" id="UP000038622">
    <property type="component" value="Unassembled WGS sequence"/>
</dbReference>
<keyword evidence="6 9" id="KW-0255">Endonuclease</keyword>
<dbReference type="GO" id="GO:0019843">
    <property type="term" value="F:rRNA binding"/>
    <property type="evidence" value="ECO:0007669"/>
    <property type="project" value="UniProtKB-KW"/>
</dbReference>
<dbReference type="STRING" id="1578720.HAL011_11010"/>
<name>A0A0K2X7U3_9HELI</name>
<reference evidence="13" key="1">
    <citation type="submission" date="2014-12" db="EMBL/GenBank/DDBJ databases">
        <title>Whole genome sequences of four Staphylococcus schleiferi canine isolates.</title>
        <authorList>
            <person name="Misic A.M."/>
            <person name="Cain C."/>
            <person name="Morris D.O."/>
            <person name="Rankin S."/>
            <person name="Beiting D."/>
        </authorList>
    </citation>
    <scope>NUCLEOTIDE SEQUENCE</scope>
    <source>
        <strain evidence="12">ASB11</strain>
        <strain evidence="13">ASB13</strain>
        <strain evidence="15">ASB7</strain>
        <strain evidence="14">ASB9</strain>
    </source>
</reference>
<evidence type="ECO:0000259" key="11">
    <source>
        <dbReference type="PROSITE" id="PS50142"/>
    </source>
</evidence>
<evidence type="ECO:0000256" key="2">
    <source>
        <dbReference type="ARBA" id="ARBA00010183"/>
    </source>
</evidence>
<dbReference type="Pfam" id="PF14622">
    <property type="entry name" value="Ribonucleas_3_3"/>
    <property type="match status" value="1"/>
</dbReference>
<dbReference type="InterPro" id="IPR011907">
    <property type="entry name" value="RNase_III"/>
</dbReference>
<keyword evidence="9" id="KW-0460">Magnesium</keyword>
<dbReference type="InterPro" id="IPR036389">
    <property type="entry name" value="RNase_III_sf"/>
</dbReference>
<reference evidence="16" key="3">
    <citation type="submission" date="2014-12" db="EMBL/GenBank/DDBJ databases">
        <authorList>
            <person name="Smet A."/>
        </authorList>
    </citation>
    <scope>NUCLEOTIDE SEQUENCE [LARGE SCALE GENOMIC DNA]</scope>
</reference>
<organism evidence="13 19">
    <name type="scientific">Helicobacter ailurogastricus</name>
    <dbReference type="NCBI Taxonomy" id="1578720"/>
    <lineage>
        <taxon>Bacteria</taxon>
        <taxon>Pseudomonadati</taxon>
        <taxon>Campylobacterota</taxon>
        <taxon>Epsilonproteobacteria</taxon>
        <taxon>Campylobacterales</taxon>
        <taxon>Helicobacteraceae</taxon>
        <taxon>Helicobacter</taxon>
    </lineage>
</organism>
<keyword evidence="4 9" id="KW-0507">mRNA processing</keyword>
<evidence type="ECO:0000256" key="5">
    <source>
        <dbReference type="ARBA" id="ARBA00022722"/>
    </source>
</evidence>
<dbReference type="EMBL" id="CDMG01000002">
    <property type="protein sequence ID" value="CRF51937.1"/>
    <property type="molecule type" value="Genomic_DNA"/>
</dbReference>
<proteinExistence type="inferred from homology"/>
<dbReference type="Proteomes" id="UP000045175">
    <property type="component" value="Unassembled WGS sequence"/>
</dbReference>
<feature type="domain" description="RNase III" evidence="11">
    <location>
        <begin position="6"/>
        <end position="123"/>
    </location>
</feature>
<gene>
    <name evidence="9" type="primary">rnc</name>
    <name evidence="12" type="ORF">HAL011_11010</name>
    <name evidence="13" type="ORF">HAL013_07760</name>
    <name evidence="15" type="ORF">HAL07_00630</name>
    <name evidence="14" type="ORF">HAL09_11930</name>
</gene>
<evidence type="ECO:0000256" key="6">
    <source>
        <dbReference type="ARBA" id="ARBA00022759"/>
    </source>
</evidence>
<evidence type="ECO:0000313" key="15">
    <source>
        <dbReference type="EMBL" id="CRF51937.1"/>
    </source>
</evidence>
<feature type="active site" evidence="9">
    <location>
        <position position="40"/>
    </location>
</feature>
<reference evidence="17 18" key="2">
    <citation type="submission" date="2014-12" db="EMBL/GenBank/DDBJ databases">
        <authorList>
            <person name="Jaenicke S."/>
        </authorList>
    </citation>
    <scope>NUCLEOTIDE SEQUENCE [LARGE SCALE GENOMIC DNA]</scope>
</reference>
<keyword evidence="9" id="KW-0963">Cytoplasm</keyword>
<evidence type="ECO:0000256" key="4">
    <source>
        <dbReference type="ARBA" id="ARBA00022664"/>
    </source>
</evidence>
<comment type="similarity">
    <text evidence="2">Belongs to the ribonuclease III family.</text>
</comment>
<dbReference type="GO" id="GO:0006397">
    <property type="term" value="P:mRNA processing"/>
    <property type="evidence" value="ECO:0007669"/>
    <property type="project" value="UniProtKB-UniRule"/>
</dbReference>
<dbReference type="AlphaFoldDB" id="A0A0K2X7U3"/>
<dbReference type="CDD" id="cd00593">
    <property type="entry name" value="RIBOc"/>
    <property type="match status" value="1"/>
</dbReference>